<sequence>MSHDNKPAALRYQHRSANGDRAIADGLDALVQAEHGQDDEGAAGRWCRWPNCTLMARRRRSAETIKAQCWGTCPWPGPSWWSG</sequence>
<dbReference type="Proteomes" id="UP001501231">
    <property type="component" value="Unassembled WGS sequence"/>
</dbReference>
<name>A0ABN3I852_9ACTN</name>
<gene>
    <name evidence="1" type="ORF">GCM10010191_00010</name>
</gene>
<comment type="caution">
    <text evidence="1">The sequence shown here is derived from an EMBL/GenBank/DDBJ whole genome shotgun (WGS) entry which is preliminary data.</text>
</comment>
<accession>A0ABN3I852</accession>
<keyword evidence="2" id="KW-1185">Reference proteome</keyword>
<evidence type="ECO:0000313" key="2">
    <source>
        <dbReference type="Proteomes" id="UP001501231"/>
    </source>
</evidence>
<proteinExistence type="predicted"/>
<evidence type="ECO:0000313" key="1">
    <source>
        <dbReference type="EMBL" id="GAA2397416.1"/>
    </source>
</evidence>
<reference evidence="1 2" key="1">
    <citation type="journal article" date="2019" name="Int. J. Syst. Evol. Microbiol.">
        <title>The Global Catalogue of Microorganisms (GCM) 10K type strain sequencing project: providing services to taxonomists for standard genome sequencing and annotation.</title>
        <authorList>
            <consortium name="The Broad Institute Genomics Platform"/>
            <consortium name="The Broad Institute Genome Sequencing Center for Infectious Disease"/>
            <person name="Wu L."/>
            <person name="Ma J."/>
        </authorList>
    </citation>
    <scope>NUCLEOTIDE SEQUENCE [LARGE SCALE GENOMIC DNA]</scope>
    <source>
        <strain evidence="1 2">JCM 3325</strain>
    </source>
</reference>
<organism evidence="1 2">
    <name type="scientific">Actinomadura vinacea</name>
    <dbReference type="NCBI Taxonomy" id="115336"/>
    <lineage>
        <taxon>Bacteria</taxon>
        <taxon>Bacillati</taxon>
        <taxon>Actinomycetota</taxon>
        <taxon>Actinomycetes</taxon>
        <taxon>Streptosporangiales</taxon>
        <taxon>Thermomonosporaceae</taxon>
        <taxon>Actinomadura</taxon>
    </lineage>
</organism>
<dbReference type="EMBL" id="BAAARW010000001">
    <property type="protein sequence ID" value="GAA2397416.1"/>
    <property type="molecule type" value="Genomic_DNA"/>
</dbReference>
<protein>
    <submittedName>
        <fullName evidence="1">Uncharacterized protein</fullName>
    </submittedName>
</protein>